<evidence type="ECO:0000256" key="2">
    <source>
        <dbReference type="ARBA" id="ARBA00022475"/>
    </source>
</evidence>
<gene>
    <name evidence="8" type="ORF">S01H4_06016</name>
</gene>
<dbReference type="PROSITE" id="PS50850">
    <property type="entry name" value="MFS"/>
    <property type="match status" value="1"/>
</dbReference>
<feature type="transmembrane region" description="Helical" evidence="6">
    <location>
        <begin position="130"/>
        <end position="152"/>
    </location>
</feature>
<accession>X0ZU80</accession>
<dbReference type="InterPro" id="IPR036259">
    <property type="entry name" value="MFS_trans_sf"/>
</dbReference>
<sequence length="160" mass="17161">MRDVGFSTTFVTSILLLWGIMIALGNLGGFLSDKIGREKTFTIGCLASILGLFMLLLLEQSHDSWILYLYAVSFGLGLGMTGPALGAATADIFQGRHFGSINGFLVLGFGLGGIIGPWFGGFVFDTTKNYSTAFIVAILVTCVAFVLLWIAAPRKIRKLA</sequence>
<dbReference type="PANTHER" id="PTHR43124:SF3">
    <property type="entry name" value="CHLORAMPHENICOL EFFLUX PUMP RV0191"/>
    <property type="match status" value="1"/>
</dbReference>
<reference evidence="8" key="1">
    <citation type="journal article" date="2014" name="Front. Microbiol.">
        <title>High frequency of phylogenetically diverse reductive dehalogenase-homologous genes in deep subseafloor sedimentary metagenomes.</title>
        <authorList>
            <person name="Kawai M."/>
            <person name="Futagami T."/>
            <person name="Toyoda A."/>
            <person name="Takaki Y."/>
            <person name="Nishi S."/>
            <person name="Hori S."/>
            <person name="Arai W."/>
            <person name="Tsubouchi T."/>
            <person name="Morono Y."/>
            <person name="Uchiyama I."/>
            <person name="Ito T."/>
            <person name="Fujiyama A."/>
            <person name="Inagaki F."/>
            <person name="Takami H."/>
        </authorList>
    </citation>
    <scope>NUCLEOTIDE SEQUENCE</scope>
    <source>
        <strain evidence="8">Expedition CK06-06</strain>
    </source>
</reference>
<feature type="domain" description="Major facilitator superfamily (MFS) profile" evidence="7">
    <location>
        <begin position="1"/>
        <end position="156"/>
    </location>
</feature>
<dbReference type="Gene3D" id="1.20.1250.20">
    <property type="entry name" value="MFS general substrate transporter like domains"/>
    <property type="match status" value="1"/>
</dbReference>
<dbReference type="InterPro" id="IPR020846">
    <property type="entry name" value="MFS_dom"/>
</dbReference>
<evidence type="ECO:0000313" key="8">
    <source>
        <dbReference type="EMBL" id="GAG73365.1"/>
    </source>
</evidence>
<dbReference type="InterPro" id="IPR011701">
    <property type="entry name" value="MFS"/>
</dbReference>
<dbReference type="InterPro" id="IPR050189">
    <property type="entry name" value="MFS_Efflux_Transporters"/>
</dbReference>
<dbReference type="SUPFAM" id="SSF103473">
    <property type="entry name" value="MFS general substrate transporter"/>
    <property type="match status" value="1"/>
</dbReference>
<keyword evidence="2" id="KW-1003">Cell membrane</keyword>
<comment type="subcellular location">
    <subcellularLocation>
        <location evidence="1">Cell membrane</location>
        <topology evidence="1">Multi-pass membrane protein</topology>
    </subcellularLocation>
</comment>
<dbReference type="AlphaFoldDB" id="X0ZU80"/>
<evidence type="ECO:0000256" key="4">
    <source>
        <dbReference type="ARBA" id="ARBA00022989"/>
    </source>
</evidence>
<evidence type="ECO:0000256" key="1">
    <source>
        <dbReference type="ARBA" id="ARBA00004651"/>
    </source>
</evidence>
<protein>
    <recommendedName>
        <fullName evidence="7">Major facilitator superfamily (MFS) profile domain-containing protein</fullName>
    </recommendedName>
</protein>
<evidence type="ECO:0000256" key="5">
    <source>
        <dbReference type="ARBA" id="ARBA00023136"/>
    </source>
</evidence>
<evidence type="ECO:0000259" key="7">
    <source>
        <dbReference type="PROSITE" id="PS50850"/>
    </source>
</evidence>
<dbReference type="GO" id="GO:0022857">
    <property type="term" value="F:transmembrane transporter activity"/>
    <property type="evidence" value="ECO:0007669"/>
    <property type="project" value="InterPro"/>
</dbReference>
<organism evidence="8">
    <name type="scientific">marine sediment metagenome</name>
    <dbReference type="NCBI Taxonomy" id="412755"/>
    <lineage>
        <taxon>unclassified sequences</taxon>
        <taxon>metagenomes</taxon>
        <taxon>ecological metagenomes</taxon>
    </lineage>
</organism>
<dbReference type="Pfam" id="PF07690">
    <property type="entry name" value="MFS_1"/>
    <property type="match status" value="1"/>
</dbReference>
<name>X0ZU80_9ZZZZ</name>
<dbReference type="PANTHER" id="PTHR43124">
    <property type="entry name" value="PURINE EFFLUX PUMP PBUE"/>
    <property type="match status" value="1"/>
</dbReference>
<comment type="caution">
    <text evidence="8">The sequence shown here is derived from an EMBL/GenBank/DDBJ whole genome shotgun (WGS) entry which is preliminary data.</text>
</comment>
<evidence type="ECO:0000256" key="6">
    <source>
        <dbReference type="SAM" id="Phobius"/>
    </source>
</evidence>
<feature type="transmembrane region" description="Helical" evidence="6">
    <location>
        <begin position="40"/>
        <end position="59"/>
    </location>
</feature>
<keyword evidence="3 6" id="KW-0812">Transmembrane</keyword>
<dbReference type="EMBL" id="BART01001807">
    <property type="protein sequence ID" value="GAG73365.1"/>
    <property type="molecule type" value="Genomic_DNA"/>
</dbReference>
<evidence type="ECO:0000256" key="3">
    <source>
        <dbReference type="ARBA" id="ARBA00022692"/>
    </source>
</evidence>
<proteinExistence type="predicted"/>
<keyword evidence="5 6" id="KW-0472">Membrane</keyword>
<keyword evidence="4 6" id="KW-1133">Transmembrane helix</keyword>
<dbReference type="GO" id="GO:0005886">
    <property type="term" value="C:plasma membrane"/>
    <property type="evidence" value="ECO:0007669"/>
    <property type="project" value="UniProtKB-SubCell"/>
</dbReference>
<feature type="transmembrane region" description="Helical" evidence="6">
    <location>
        <begin position="65"/>
        <end position="89"/>
    </location>
</feature>
<feature type="transmembrane region" description="Helical" evidence="6">
    <location>
        <begin position="6"/>
        <end position="28"/>
    </location>
</feature>
<feature type="transmembrane region" description="Helical" evidence="6">
    <location>
        <begin position="101"/>
        <end position="124"/>
    </location>
</feature>